<dbReference type="Pfam" id="PF12680">
    <property type="entry name" value="SnoaL_2"/>
    <property type="match status" value="1"/>
</dbReference>
<dbReference type="Proteomes" id="UP000662074">
    <property type="component" value="Unassembled WGS sequence"/>
</dbReference>
<evidence type="ECO:0000313" key="2">
    <source>
        <dbReference type="EMBL" id="GGI52487.1"/>
    </source>
</evidence>
<organism evidence="2 3">
    <name type="scientific">Mucilaginibacter galii</name>
    <dbReference type="NCBI Taxonomy" id="2005073"/>
    <lineage>
        <taxon>Bacteria</taxon>
        <taxon>Pseudomonadati</taxon>
        <taxon>Bacteroidota</taxon>
        <taxon>Sphingobacteriia</taxon>
        <taxon>Sphingobacteriales</taxon>
        <taxon>Sphingobacteriaceae</taxon>
        <taxon>Mucilaginibacter</taxon>
    </lineage>
</organism>
<dbReference type="InterPro" id="IPR037401">
    <property type="entry name" value="SnoaL-like"/>
</dbReference>
<sequence>MKKIYFFIWVALLLHACQNRPAHLSPPTLKGDAHYAYAIKQSDGWITNPDHQNVMVAMNALKAYETGDTALLRKCVADSLTVYYDGGFYKGGRHEFMFAIKEALKALKNLRIEVKDCKSVISKDHEHERVTTWYTQYWINQQGQPDSADMVDDARFKDGKIVVCYDYMRRYKTPPRPAPKGRE</sequence>
<proteinExistence type="predicted"/>
<feature type="domain" description="SnoaL-like" evidence="1">
    <location>
        <begin position="61"/>
        <end position="162"/>
    </location>
</feature>
<dbReference type="EMBL" id="BMDO01000013">
    <property type="protein sequence ID" value="GGI52487.1"/>
    <property type="molecule type" value="Genomic_DNA"/>
</dbReference>
<evidence type="ECO:0000259" key="1">
    <source>
        <dbReference type="Pfam" id="PF12680"/>
    </source>
</evidence>
<dbReference type="RefSeq" id="WP_188418592.1">
    <property type="nucleotide sequence ID" value="NZ_BMDO01000013.1"/>
</dbReference>
<dbReference type="InterPro" id="IPR032710">
    <property type="entry name" value="NTF2-like_dom_sf"/>
</dbReference>
<evidence type="ECO:0000313" key="3">
    <source>
        <dbReference type="Proteomes" id="UP000662074"/>
    </source>
</evidence>
<keyword evidence="3" id="KW-1185">Reference proteome</keyword>
<comment type="caution">
    <text evidence="2">The sequence shown here is derived from an EMBL/GenBank/DDBJ whole genome shotgun (WGS) entry which is preliminary data.</text>
</comment>
<name>A0A917JDE9_9SPHI</name>
<accession>A0A917JDE9</accession>
<gene>
    <name evidence="2" type="ORF">GCM10011425_36990</name>
</gene>
<reference evidence="2" key="1">
    <citation type="journal article" date="2014" name="Int. J. Syst. Evol. Microbiol.">
        <title>Complete genome sequence of Corynebacterium casei LMG S-19264T (=DSM 44701T), isolated from a smear-ripened cheese.</title>
        <authorList>
            <consortium name="US DOE Joint Genome Institute (JGI-PGF)"/>
            <person name="Walter F."/>
            <person name="Albersmeier A."/>
            <person name="Kalinowski J."/>
            <person name="Ruckert C."/>
        </authorList>
    </citation>
    <scope>NUCLEOTIDE SEQUENCE</scope>
    <source>
        <strain evidence="2">CCM 8711</strain>
    </source>
</reference>
<reference evidence="2" key="2">
    <citation type="submission" date="2020-09" db="EMBL/GenBank/DDBJ databases">
        <authorList>
            <person name="Sun Q."/>
            <person name="Sedlacek I."/>
        </authorList>
    </citation>
    <scope>NUCLEOTIDE SEQUENCE</scope>
    <source>
        <strain evidence="2">CCM 8711</strain>
    </source>
</reference>
<dbReference type="SUPFAM" id="SSF54427">
    <property type="entry name" value="NTF2-like"/>
    <property type="match status" value="1"/>
</dbReference>
<protein>
    <recommendedName>
        <fullName evidence="1">SnoaL-like domain-containing protein</fullName>
    </recommendedName>
</protein>
<dbReference type="Gene3D" id="3.10.450.50">
    <property type="match status" value="1"/>
</dbReference>
<dbReference type="AlphaFoldDB" id="A0A917JDE9"/>